<dbReference type="Proteomes" id="UP000055014">
    <property type="component" value="Unassembled WGS sequence"/>
</dbReference>
<keyword evidence="6 9" id="KW-0067">ATP-binding</keyword>
<dbReference type="InterPro" id="IPR000577">
    <property type="entry name" value="Carb_kinase_FGGY"/>
</dbReference>
<dbReference type="InterPro" id="IPR043129">
    <property type="entry name" value="ATPase_NBD"/>
</dbReference>
<evidence type="ECO:0000259" key="10">
    <source>
        <dbReference type="Pfam" id="PF00370"/>
    </source>
</evidence>
<dbReference type="InterPro" id="IPR006000">
    <property type="entry name" value="Xylulokinase"/>
</dbReference>
<name>A0A101I909_9BACT</name>
<dbReference type="EMBL" id="LGGW01000044">
    <property type="protein sequence ID" value="KUK90240.1"/>
    <property type="molecule type" value="Genomic_DNA"/>
</dbReference>
<dbReference type="GO" id="GO:0042732">
    <property type="term" value="P:D-xylose metabolic process"/>
    <property type="evidence" value="ECO:0007669"/>
    <property type="project" value="UniProtKB-KW"/>
</dbReference>
<comment type="catalytic activity">
    <reaction evidence="9">
        <text>D-xylulose + ATP = D-xylulose 5-phosphate + ADP + H(+)</text>
        <dbReference type="Rhea" id="RHEA:10964"/>
        <dbReference type="ChEBI" id="CHEBI:15378"/>
        <dbReference type="ChEBI" id="CHEBI:17140"/>
        <dbReference type="ChEBI" id="CHEBI:30616"/>
        <dbReference type="ChEBI" id="CHEBI:57737"/>
        <dbReference type="ChEBI" id="CHEBI:456216"/>
        <dbReference type="EC" id="2.7.1.17"/>
    </reaction>
</comment>
<feature type="domain" description="Carbohydrate kinase FGGY N-terminal" evidence="10">
    <location>
        <begin position="4"/>
        <end position="246"/>
    </location>
</feature>
<dbReference type="InterPro" id="IPR018483">
    <property type="entry name" value="Carb_kinase_FGGY_CS"/>
</dbReference>
<dbReference type="PANTHER" id="PTHR43095:SF5">
    <property type="entry name" value="XYLULOSE KINASE"/>
    <property type="match status" value="1"/>
</dbReference>
<evidence type="ECO:0000256" key="1">
    <source>
        <dbReference type="ARBA" id="ARBA00009156"/>
    </source>
</evidence>
<dbReference type="InterPro" id="IPR018485">
    <property type="entry name" value="FGGY_C"/>
</dbReference>
<sequence length="503" mass="56684">MNFFLVIDLGTTGMKISIMNESGLPIATGYHSYPILSPKSGFAEQEPEKWWTSFLTICQELRDQYEEEMKNIKAIGICGQMHTHVLLDKKFRVLRPAITWMDQRSNEIIQKINKKDAQFIFKMTKNFATTTYTASHLVWVRENEPQLWAQVKHVLIAKDYLKFLMTGKMMTDYSEASGTLLFDVGNCRWSEEMFQFFDIPVSFFPEANSSDIIMGKISKEVSELTGIPEGTPVANGSSDNSAAALGAGMVKSGQGTVIIGTAGVVSVCSDQPLVDVQKRTLCWNYCLRNKWITLGILQTAGGSLNWFKDSFESPEGSESEEDIFSLYNQSIRNIPDGSEGLIFLPYLNGERTPYWDSYARGVFFGISLFSKKAHFIKAIMEGVSFALRNNLETVESLGIKINELRVVGGGSKSALWLDILGKVLQKPIYTIKIADTGLVGSMLIAGKAIGLYPSIEEKVNELIQFDKQINHHREQEIYEKKYPIFLKLYQQLKDSFKENLNSE</sequence>
<dbReference type="PROSITE" id="PS00445">
    <property type="entry name" value="FGGY_KINASES_2"/>
    <property type="match status" value="1"/>
</dbReference>
<dbReference type="EC" id="2.7.1.17" evidence="9"/>
<feature type="domain" description="Carbohydrate kinase FGGY C-terminal" evidence="11">
    <location>
        <begin position="257"/>
        <end position="448"/>
    </location>
</feature>
<evidence type="ECO:0000256" key="5">
    <source>
        <dbReference type="ARBA" id="ARBA00022777"/>
    </source>
</evidence>
<keyword evidence="5 8" id="KW-0418">Kinase</keyword>
<keyword evidence="4 9" id="KW-0547">Nucleotide-binding</keyword>
<evidence type="ECO:0000256" key="9">
    <source>
        <dbReference type="RuleBase" id="RU364073"/>
    </source>
</evidence>
<evidence type="ECO:0000256" key="4">
    <source>
        <dbReference type="ARBA" id="ARBA00022741"/>
    </source>
</evidence>
<evidence type="ECO:0000259" key="11">
    <source>
        <dbReference type="Pfam" id="PF02782"/>
    </source>
</evidence>
<gene>
    <name evidence="9" type="primary">xylB</name>
    <name evidence="12" type="ORF">XE02_0623</name>
</gene>
<dbReference type="InterPro" id="IPR018484">
    <property type="entry name" value="FGGY_N"/>
</dbReference>
<comment type="similarity">
    <text evidence="1 8">Belongs to the FGGY kinase family.</text>
</comment>
<organism evidence="12 13">
    <name type="scientific">Mesotoga infera</name>
    <dbReference type="NCBI Taxonomy" id="1236046"/>
    <lineage>
        <taxon>Bacteria</taxon>
        <taxon>Thermotogati</taxon>
        <taxon>Thermotogota</taxon>
        <taxon>Thermotogae</taxon>
        <taxon>Kosmotogales</taxon>
        <taxon>Kosmotogaceae</taxon>
        <taxon>Mesotoga</taxon>
    </lineage>
</organism>
<accession>A0A101I909</accession>
<evidence type="ECO:0000256" key="3">
    <source>
        <dbReference type="ARBA" id="ARBA00022679"/>
    </source>
</evidence>
<dbReference type="GO" id="GO:0004856">
    <property type="term" value="F:D-xylulokinase activity"/>
    <property type="evidence" value="ECO:0007669"/>
    <property type="project" value="UniProtKB-EC"/>
</dbReference>
<dbReference type="GO" id="GO:0005524">
    <property type="term" value="F:ATP binding"/>
    <property type="evidence" value="ECO:0007669"/>
    <property type="project" value="UniProtKB-KW"/>
</dbReference>
<dbReference type="Pfam" id="PF02782">
    <property type="entry name" value="FGGY_C"/>
    <property type="match status" value="1"/>
</dbReference>
<keyword evidence="3 8" id="KW-0808">Transferase</keyword>
<dbReference type="PANTHER" id="PTHR43095">
    <property type="entry name" value="SUGAR KINASE"/>
    <property type="match status" value="1"/>
</dbReference>
<dbReference type="PATRIC" id="fig|1236046.5.peg.179"/>
<dbReference type="GO" id="GO:0005997">
    <property type="term" value="P:xylulose metabolic process"/>
    <property type="evidence" value="ECO:0007669"/>
    <property type="project" value="InterPro"/>
</dbReference>
<evidence type="ECO:0000256" key="2">
    <source>
        <dbReference type="ARBA" id="ARBA00022629"/>
    </source>
</evidence>
<dbReference type="AlphaFoldDB" id="A0A101I909"/>
<keyword evidence="7 9" id="KW-0119">Carbohydrate metabolism</keyword>
<comment type="caution">
    <text evidence="12">The sequence shown here is derived from an EMBL/GenBank/DDBJ whole genome shotgun (WGS) entry which is preliminary data.</text>
</comment>
<dbReference type="PIRSF" id="PIRSF000538">
    <property type="entry name" value="GlpK"/>
    <property type="match status" value="1"/>
</dbReference>
<evidence type="ECO:0000256" key="6">
    <source>
        <dbReference type="ARBA" id="ARBA00022840"/>
    </source>
</evidence>
<proteinExistence type="inferred from homology"/>
<evidence type="ECO:0000256" key="7">
    <source>
        <dbReference type="ARBA" id="ARBA00023277"/>
    </source>
</evidence>
<dbReference type="CDD" id="cd07808">
    <property type="entry name" value="ASKHA_NBD_FGGY_EcXK-like"/>
    <property type="match status" value="1"/>
</dbReference>
<evidence type="ECO:0000313" key="12">
    <source>
        <dbReference type="EMBL" id="KUK90240.1"/>
    </source>
</evidence>
<evidence type="ECO:0000256" key="8">
    <source>
        <dbReference type="RuleBase" id="RU003733"/>
    </source>
</evidence>
<dbReference type="Pfam" id="PF00370">
    <property type="entry name" value="FGGY_N"/>
    <property type="match status" value="1"/>
</dbReference>
<protein>
    <recommendedName>
        <fullName evidence="9">Xylulose kinase</fullName>
        <shortName evidence="9">Xylulokinase</shortName>
        <ecNumber evidence="9">2.7.1.17</ecNumber>
    </recommendedName>
</protein>
<dbReference type="NCBIfam" id="TIGR01312">
    <property type="entry name" value="XylB"/>
    <property type="match status" value="1"/>
</dbReference>
<keyword evidence="2 9" id="KW-0859">Xylose metabolism</keyword>
<evidence type="ECO:0000313" key="13">
    <source>
        <dbReference type="Proteomes" id="UP000055014"/>
    </source>
</evidence>
<dbReference type="SUPFAM" id="SSF53067">
    <property type="entry name" value="Actin-like ATPase domain"/>
    <property type="match status" value="2"/>
</dbReference>
<dbReference type="InterPro" id="IPR050406">
    <property type="entry name" value="FGGY_Carb_Kinase"/>
</dbReference>
<dbReference type="Gene3D" id="3.30.420.40">
    <property type="match status" value="2"/>
</dbReference>
<reference evidence="13" key="1">
    <citation type="journal article" date="2015" name="MBio">
        <title>Genome-Resolved Metagenomic Analysis Reveals Roles for Candidate Phyla and Other Microbial Community Members in Biogeochemical Transformations in Oil Reservoirs.</title>
        <authorList>
            <person name="Hu P."/>
            <person name="Tom L."/>
            <person name="Singh A."/>
            <person name="Thomas B.C."/>
            <person name="Baker B.J."/>
            <person name="Piceno Y.M."/>
            <person name="Andersen G.L."/>
            <person name="Banfield J.F."/>
        </authorList>
    </citation>
    <scope>NUCLEOTIDE SEQUENCE [LARGE SCALE GENOMIC DNA]</scope>
</reference>